<proteinExistence type="predicted"/>
<accession>A0A9W6C102</accession>
<evidence type="ECO:0000313" key="5">
    <source>
        <dbReference type="EMBL" id="GLC61774.1"/>
    </source>
</evidence>
<keyword evidence="2 3" id="KW-0040">ANK repeat</keyword>
<feature type="repeat" description="ANK" evidence="3">
    <location>
        <begin position="140"/>
        <end position="172"/>
    </location>
</feature>
<reference evidence="5 6" key="1">
    <citation type="journal article" date="2023" name="Commun. Biol.">
        <title>Reorganization of the ancestral sex-determining regions during the evolution of trioecy in Pleodorina starrii.</title>
        <authorList>
            <person name="Takahashi K."/>
            <person name="Suzuki S."/>
            <person name="Kawai-Toyooka H."/>
            <person name="Yamamoto K."/>
            <person name="Hamaji T."/>
            <person name="Ootsuki R."/>
            <person name="Yamaguchi H."/>
            <person name="Kawachi M."/>
            <person name="Higashiyama T."/>
            <person name="Nozaki H."/>
        </authorList>
    </citation>
    <scope>NUCLEOTIDE SEQUENCE [LARGE SCALE GENOMIC DNA]</scope>
    <source>
        <strain evidence="5 6">NIES-4479</strain>
    </source>
</reference>
<dbReference type="SUPFAM" id="SSF48403">
    <property type="entry name" value="Ankyrin repeat"/>
    <property type="match status" value="1"/>
</dbReference>
<dbReference type="EMBL" id="BRXU01000051">
    <property type="protein sequence ID" value="GLC61774.1"/>
    <property type="molecule type" value="Genomic_DNA"/>
</dbReference>
<dbReference type="AlphaFoldDB" id="A0A9W6C102"/>
<dbReference type="Gene3D" id="1.25.40.20">
    <property type="entry name" value="Ankyrin repeat-containing domain"/>
    <property type="match status" value="1"/>
</dbReference>
<evidence type="ECO:0000256" key="3">
    <source>
        <dbReference type="PROSITE-ProRule" id="PRU00023"/>
    </source>
</evidence>
<dbReference type="PRINTS" id="PR01415">
    <property type="entry name" value="ANKYRIN"/>
</dbReference>
<comment type="caution">
    <text evidence="5">The sequence shown here is derived from an EMBL/GenBank/DDBJ whole genome shotgun (WGS) entry which is preliminary data.</text>
</comment>
<gene>
    <name evidence="5" type="primary">PLESTMB000698</name>
    <name evidence="5" type="ORF">PLESTB_001801500</name>
</gene>
<name>A0A9W6C102_9CHLO</name>
<evidence type="ECO:0000256" key="4">
    <source>
        <dbReference type="SAM" id="MobiDB-lite"/>
    </source>
</evidence>
<feature type="repeat" description="ANK" evidence="3">
    <location>
        <begin position="73"/>
        <end position="105"/>
    </location>
</feature>
<dbReference type="InterPro" id="IPR002110">
    <property type="entry name" value="Ankyrin_rpt"/>
</dbReference>
<dbReference type="Pfam" id="PF00023">
    <property type="entry name" value="Ank"/>
    <property type="match status" value="1"/>
</dbReference>
<dbReference type="Pfam" id="PF12796">
    <property type="entry name" value="Ank_2"/>
    <property type="match status" value="1"/>
</dbReference>
<keyword evidence="6" id="KW-1185">Reference proteome</keyword>
<organism evidence="5 6">
    <name type="scientific">Pleodorina starrii</name>
    <dbReference type="NCBI Taxonomy" id="330485"/>
    <lineage>
        <taxon>Eukaryota</taxon>
        <taxon>Viridiplantae</taxon>
        <taxon>Chlorophyta</taxon>
        <taxon>core chlorophytes</taxon>
        <taxon>Chlorophyceae</taxon>
        <taxon>CS clade</taxon>
        <taxon>Chlamydomonadales</taxon>
        <taxon>Volvocaceae</taxon>
        <taxon>Pleodorina</taxon>
    </lineage>
</organism>
<dbReference type="SMART" id="SM00248">
    <property type="entry name" value="ANK"/>
    <property type="match status" value="3"/>
</dbReference>
<feature type="region of interest" description="Disordered" evidence="4">
    <location>
        <begin position="170"/>
        <end position="200"/>
    </location>
</feature>
<feature type="compositionally biased region" description="Low complexity" evidence="4">
    <location>
        <begin position="176"/>
        <end position="189"/>
    </location>
</feature>
<dbReference type="Proteomes" id="UP001165080">
    <property type="component" value="Unassembled WGS sequence"/>
</dbReference>
<dbReference type="PANTHER" id="PTHR24198">
    <property type="entry name" value="ANKYRIN REPEAT AND PROTEIN KINASE DOMAIN-CONTAINING PROTEIN"/>
    <property type="match status" value="1"/>
</dbReference>
<dbReference type="PROSITE" id="PS50088">
    <property type="entry name" value="ANK_REPEAT"/>
    <property type="match status" value="3"/>
</dbReference>
<dbReference type="InterPro" id="IPR036770">
    <property type="entry name" value="Ankyrin_rpt-contain_sf"/>
</dbReference>
<protein>
    <recommendedName>
        <fullName evidence="7">Ankyrin repeat domain-containing protein 39</fullName>
    </recommendedName>
</protein>
<keyword evidence="1" id="KW-0677">Repeat</keyword>
<sequence>MSGGVPGWAIICGHGPRDACNCALTATGTEQSIDEMEFSRSACAAAQDGNVAKLRRILQRNPAAVNGDSASGGSYTPLHYAARGGHLEAVELLLKSGANPNAATRGMGATPLHRAALQGHTHVVRRLLAAGADPLAADCDRETALHKAATQGHAEVCRLILDSCPEAATSEDKAGRTPAQRATGAAAAAIFRSPKSGGPT</sequence>
<evidence type="ECO:0008006" key="7">
    <source>
        <dbReference type="Google" id="ProtNLM"/>
    </source>
</evidence>
<evidence type="ECO:0000313" key="6">
    <source>
        <dbReference type="Proteomes" id="UP001165080"/>
    </source>
</evidence>
<evidence type="ECO:0000256" key="2">
    <source>
        <dbReference type="ARBA" id="ARBA00023043"/>
    </source>
</evidence>
<dbReference type="PROSITE" id="PS50297">
    <property type="entry name" value="ANK_REP_REGION"/>
    <property type="match status" value="2"/>
</dbReference>
<evidence type="ECO:0000256" key="1">
    <source>
        <dbReference type="ARBA" id="ARBA00022737"/>
    </source>
</evidence>
<dbReference type="PANTHER" id="PTHR24198:SF165">
    <property type="entry name" value="ANKYRIN REPEAT-CONTAINING PROTEIN-RELATED"/>
    <property type="match status" value="1"/>
</dbReference>
<feature type="repeat" description="ANK" evidence="3">
    <location>
        <begin position="107"/>
        <end position="139"/>
    </location>
</feature>